<sequence>MKNILERIVAVYLLFFCVVILVALFILPCVFAFVYGLWWCLLFFVFIPPCIVGLSQLIEWAFLGGENDAKK</sequence>
<keyword evidence="1" id="KW-0812">Transmembrane</keyword>
<organism evidence="2">
    <name type="scientific">virus sp. ctxZT69</name>
    <dbReference type="NCBI Taxonomy" id="2826818"/>
    <lineage>
        <taxon>Viruses</taxon>
    </lineage>
</organism>
<proteinExistence type="predicted"/>
<name>A0A8S5R6T9_9VIRU</name>
<keyword evidence="1" id="KW-0472">Membrane</keyword>
<reference evidence="2" key="1">
    <citation type="journal article" date="2021" name="Proc. Natl. Acad. Sci. U.S.A.">
        <title>A Catalog of Tens of Thousands of Viruses from Human Metagenomes Reveals Hidden Associations with Chronic Diseases.</title>
        <authorList>
            <person name="Tisza M.J."/>
            <person name="Buck C.B."/>
        </authorList>
    </citation>
    <scope>NUCLEOTIDE SEQUENCE</scope>
    <source>
        <strain evidence="2">CtxZT69</strain>
    </source>
</reference>
<feature type="transmembrane region" description="Helical" evidence="1">
    <location>
        <begin position="41"/>
        <end position="63"/>
    </location>
</feature>
<accession>A0A8S5R6T9</accession>
<protein>
    <submittedName>
        <fullName evidence="2">Uncharacterized protein</fullName>
    </submittedName>
</protein>
<feature type="transmembrane region" description="Helical" evidence="1">
    <location>
        <begin position="12"/>
        <end position="35"/>
    </location>
</feature>
<evidence type="ECO:0000313" key="2">
    <source>
        <dbReference type="EMBL" id="DAE27126.1"/>
    </source>
</evidence>
<dbReference type="EMBL" id="BK015828">
    <property type="protein sequence ID" value="DAE27126.1"/>
    <property type="molecule type" value="Genomic_DNA"/>
</dbReference>
<evidence type="ECO:0000256" key="1">
    <source>
        <dbReference type="SAM" id="Phobius"/>
    </source>
</evidence>
<keyword evidence="1" id="KW-1133">Transmembrane helix</keyword>